<accession>A0ABV6G9G3</accession>
<reference evidence="1 2" key="1">
    <citation type="submission" date="2024-09" db="EMBL/GenBank/DDBJ databases">
        <authorList>
            <person name="Sun Q."/>
            <person name="Mori K."/>
        </authorList>
    </citation>
    <scope>NUCLEOTIDE SEQUENCE [LARGE SCALE GENOMIC DNA]</scope>
    <source>
        <strain evidence="1 2">CCM 7228</strain>
    </source>
</reference>
<organism evidence="1 2">
    <name type="scientific">Metabacillus herbersteinensis</name>
    <dbReference type="NCBI Taxonomy" id="283816"/>
    <lineage>
        <taxon>Bacteria</taxon>
        <taxon>Bacillati</taxon>
        <taxon>Bacillota</taxon>
        <taxon>Bacilli</taxon>
        <taxon>Bacillales</taxon>
        <taxon>Bacillaceae</taxon>
        <taxon>Metabacillus</taxon>
    </lineage>
</organism>
<evidence type="ECO:0000313" key="2">
    <source>
        <dbReference type="Proteomes" id="UP001589854"/>
    </source>
</evidence>
<protein>
    <submittedName>
        <fullName evidence="1">Uncharacterized protein</fullName>
    </submittedName>
</protein>
<dbReference type="EMBL" id="JBHLVO010000001">
    <property type="protein sequence ID" value="MFC0270286.1"/>
    <property type="molecule type" value="Genomic_DNA"/>
</dbReference>
<proteinExistence type="predicted"/>
<dbReference type="RefSeq" id="WP_378930067.1">
    <property type="nucleotide sequence ID" value="NZ_JBHLVO010000001.1"/>
</dbReference>
<comment type="caution">
    <text evidence="1">The sequence shown here is derived from an EMBL/GenBank/DDBJ whole genome shotgun (WGS) entry which is preliminary data.</text>
</comment>
<gene>
    <name evidence="1" type="ORF">ACFFIX_02270</name>
</gene>
<dbReference type="Pfam" id="PF26326">
    <property type="entry name" value="YtzJ"/>
    <property type="match status" value="1"/>
</dbReference>
<name>A0ABV6G9G3_9BACI</name>
<dbReference type="InterPro" id="IPR058867">
    <property type="entry name" value="YtzJ"/>
</dbReference>
<sequence>MYILNRRRVTQEKMDRIQSGYSAYVESAELADLIKKEIQLLKLDVHEDITDFGFWFIPNRVRE</sequence>
<keyword evidence="2" id="KW-1185">Reference proteome</keyword>
<evidence type="ECO:0000313" key="1">
    <source>
        <dbReference type="EMBL" id="MFC0270286.1"/>
    </source>
</evidence>
<dbReference type="Proteomes" id="UP001589854">
    <property type="component" value="Unassembled WGS sequence"/>
</dbReference>